<dbReference type="Proteomes" id="UP000435649">
    <property type="component" value="Unassembled WGS sequence"/>
</dbReference>
<dbReference type="Pfam" id="PF01075">
    <property type="entry name" value="Glyco_transf_9"/>
    <property type="match status" value="1"/>
</dbReference>
<gene>
    <name evidence="3" type="ORF">FYJ85_02740</name>
</gene>
<dbReference type="PANTHER" id="PTHR30160:SF1">
    <property type="entry name" value="LIPOPOLYSACCHARIDE 1,2-N-ACETYLGLUCOSAMINETRANSFERASE-RELATED"/>
    <property type="match status" value="1"/>
</dbReference>
<dbReference type="AlphaFoldDB" id="A0A844FXH4"/>
<dbReference type="RefSeq" id="WP_154416920.1">
    <property type="nucleotide sequence ID" value="NZ_CALXOB010000031.1"/>
</dbReference>
<keyword evidence="4" id="KW-1185">Reference proteome</keyword>
<reference evidence="3 4" key="1">
    <citation type="submission" date="2019-08" db="EMBL/GenBank/DDBJ databases">
        <title>In-depth cultivation of the pig gut microbiome towards novel bacterial diversity and tailored functional studies.</title>
        <authorList>
            <person name="Wylensek D."/>
            <person name="Hitch T.C.A."/>
            <person name="Clavel T."/>
        </authorList>
    </citation>
    <scope>NUCLEOTIDE SEQUENCE [LARGE SCALE GENOMIC DNA]</scope>
    <source>
        <strain evidence="3 4">BBE-744-WT-12</strain>
    </source>
</reference>
<organism evidence="3 4">
    <name type="scientific">Victivallis lenta</name>
    <dbReference type="NCBI Taxonomy" id="2606640"/>
    <lineage>
        <taxon>Bacteria</taxon>
        <taxon>Pseudomonadati</taxon>
        <taxon>Lentisphaerota</taxon>
        <taxon>Lentisphaeria</taxon>
        <taxon>Victivallales</taxon>
        <taxon>Victivallaceae</taxon>
        <taxon>Victivallis</taxon>
    </lineage>
</organism>
<dbReference type="CDD" id="cd03789">
    <property type="entry name" value="GT9_LPS_heptosyltransferase"/>
    <property type="match status" value="1"/>
</dbReference>
<dbReference type="EMBL" id="VUNS01000002">
    <property type="protein sequence ID" value="MST95960.1"/>
    <property type="molecule type" value="Genomic_DNA"/>
</dbReference>
<proteinExistence type="predicted"/>
<dbReference type="InterPro" id="IPR051199">
    <property type="entry name" value="LPS_LOS_Heptosyltrfase"/>
</dbReference>
<dbReference type="Gene3D" id="3.40.50.2000">
    <property type="entry name" value="Glycogen Phosphorylase B"/>
    <property type="match status" value="2"/>
</dbReference>
<evidence type="ECO:0000256" key="1">
    <source>
        <dbReference type="ARBA" id="ARBA00022676"/>
    </source>
</evidence>
<dbReference type="GO" id="GO:0009244">
    <property type="term" value="P:lipopolysaccharide core region biosynthetic process"/>
    <property type="evidence" value="ECO:0007669"/>
    <property type="project" value="TreeGrafter"/>
</dbReference>
<keyword evidence="2 3" id="KW-0808">Transferase</keyword>
<evidence type="ECO:0000313" key="4">
    <source>
        <dbReference type="Proteomes" id="UP000435649"/>
    </source>
</evidence>
<evidence type="ECO:0000313" key="3">
    <source>
        <dbReference type="EMBL" id="MST95960.1"/>
    </source>
</evidence>
<evidence type="ECO:0000256" key="2">
    <source>
        <dbReference type="ARBA" id="ARBA00022679"/>
    </source>
</evidence>
<accession>A0A844FXH4</accession>
<dbReference type="SUPFAM" id="SSF53756">
    <property type="entry name" value="UDP-Glycosyltransferase/glycogen phosphorylase"/>
    <property type="match status" value="1"/>
</dbReference>
<dbReference type="GO" id="GO:0008713">
    <property type="term" value="F:ADP-heptose-lipopolysaccharide heptosyltransferase activity"/>
    <property type="evidence" value="ECO:0007669"/>
    <property type="project" value="TreeGrafter"/>
</dbReference>
<dbReference type="GO" id="GO:0005829">
    <property type="term" value="C:cytosol"/>
    <property type="evidence" value="ECO:0007669"/>
    <property type="project" value="TreeGrafter"/>
</dbReference>
<dbReference type="InterPro" id="IPR002201">
    <property type="entry name" value="Glyco_trans_9"/>
</dbReference>
<name>A0A844FXH4_9BACT</name>
<sequence length="393" mass="42633">MQLEHRISLAGELFRQARRSRREHAPAKDGRRRILVIRLDRIGDFALYLPFAAALRRAFPPESCHITLLGNTLWMPLARRMLDFDRFIELDPQRFLSDAVLRRTLLDEVAAMRCDLLLQPRFHRELLLEDLIAMAAAAPESLAFSGTTRHIRKRRLLRPWNRPYGRLLDAAPLHDAHELVKNRCFLDSAAPGGEPVPNPWRKRPPLPAALAGLAGCTVILPGGGTPGLSWPAAGFGALAAQASRRGLPVAVAGTKAERETADAVIAAARIPAANLAGELDIEAFAALIANASLVIGNDTGGIHIAALAGVPSLVISGQGQPGIFHPYPQGGAGIPGIRLPVQAALPPLPCAGCYWECRYRNTPREYCCLRRLPVETAAAGLEKLIAAMEKRPS</sequence>
<protein>
    <submittedName>
        <fullName evidence="3">Glycosyltransferase family 9 protein</fullName>
    </submittedName>
</protein>
<dbReference type="PANTHER" id="PTHR30160">
    <property type="entry name" value="TETRAACYLDISACCHARIDE 4'-KINASE-RELATED"/>
    <property type="match status" value="1"/>
</dbReference>
<comment type="caution">
    <text evidence="3">The sequence shown here is derived from an EMBL/GenBank/DDBJ whole genome shotgun (WGS) entry which is preliminary data.</text>
</comment>
<keyword evidence="1" id="KW-0328">Glycosyltransferase</keyword>